<evidence type="ECO:0000256" key="2">
    <source>
        <dbReference type="ARBA" id="ARBA00006706"/>
    </source>
</evidence>
<dbReference type="FunCoup" id="A0LIM1">
    <property type="interactions" value="450"/>
</dbReference>
<dbReference type="Gene3D" id="1.10.600.10">
    <property type="entry name" value="Farnesyl Diphosphate Synthase"/>
    <property type="match status" value="1"/>
</dbReference>
<dbReference type="EMBL" id="CP000478">
    <property type="protein sequence ID" value="ABK17273.1"/>
    <property type="molecule type" value="Genomic_DNA"/>
</dbReference>
<sequence length="323" mass="35918">MKESIISRIQPDLRRIEEEIELLLTTSVPLISVVGRYIMGSGGKRLRPLLLVLSARLCGYQGSHDASLAVVFEFIHAASLLHDDVVDHAKFRRNRPAANTVWGNQAVVLVGDFLYSKAIHLTVGYNSLRMLEVLSEATTRMSEGEVLQLVHADNIEISEEEYIEVITRKTAVLISAACQIGALFGGNDVQREKALKTYGHNLGIAFQLVDDTLDYTGDVKELGKPVGNDIQEGKATLPLICALRNGKPGDRARLREVFSSEQLRKEDFAEIKELVTRSGGLDYTLRLASRHIQTAKQALDIFPPHPTRDLLSDIADYVICRRM</sequence>
<dbReference type="CDD" id="cd00685">
    <property type="entry name" value="Trans_IPPS_HT"/>
    <property type="match status" value="1"/>
</dbReference>
<dbReference type="AlphaFoldDB" id="A0LIM1"/>
<dbReference type="InterPro" id="IPR008949">
    <property type="entry name" value="Isoprenoid_synthase_dom_sf"/>
</dbReference>
<dbReference type="STRING" id="335543.Sfum_1586"/>
<evidence type="ECO:0000256" key="3">
    <source>
        <dbReference type="ARBA" id="ARBA00022679"/>
    </source>
</evidence>
<keyword evidence="5" id="KW-0460">Magnesium</keyword>
<name>A0LIM1_SYNFM</name>
<reference evidence="7 8" key="1">
    <citation type="submission" date="2006-10" db="EMBL/GenBank/DDBJ databases">
        <title>Complete sequence of Syntrophobacter fumaroxidans MPOB.</title>
        <authorList>
            <consortium name="US DOE Joint Genome Institute"/>
            <person name="Copeland A."/>
            <person name="Lucas S."/>
            <person name="Lapidus A."/>
            <person name="Barry K."/>
            <person name="Detter J.C."/>
            <person name="Glavina del Rio T."/>
            <person name="Hammon N."/>
            <person name="Israni S."/>
            <person name="Pitluck S."/>
            <person name="Goltsman E.G."/>
            <person name="Martinez M."/>
            <person name="Schmutz J."/>
            <person name="Larimer F."/>
            <person name="Land M."/>
            <person name="Hauser L."/>
            <person name="Kyrpides N."/>
            <person name="Kim E."/>
            <person name="Boone D.R."/>
            <person name="Brockman F."/>
            <person name="Culley D."/>
            <person name="Ferry J."/>
            <person name="Gunsalus R."/>
            <person name="McInerney M.J."/>
            <person name="Morrison M."/>
            <person name="Plugge C."/>
            <person name="Rohlin L."/>
            <person name="Scholten J."/>
            <person name="Sieber J."/>
            <person name="Stams A.J.M."/>
            <person name="Worm P."/>
            <person name="Henstra A.M."/>
            <person name="Richardson P."/>
        </authorList>
    </citation>
    <scope>NUCLEOTIDE SEQUENCE [LARGE SCALE GENOMIC DNA]</scope>
    <source>
        <strain evidence="8">DSM 10017 / MPOB</strain>
    </source>
</reference>
<dbReference type="Pfam" id="PF00348">
    <property type="entry name" value="polyprenyl_synt"/>
    <property type="match status" value="1"/>
</dbReference>
<dbReference type="Proteomes" id="UP000001784">
    <property type="component" value="Chromosome"/>
</dbReference>
<protein>
    <submittedName>
        <fullName evidence="7">Trans-hexaprenyltranstransferase</fullName>
        <ecNumber evidence="7">2.5.1.30</ecNumber>
    </submittedName>
</protein>
<dbReference type="GO" id="GO:0046872">
    <property type="term" value="F:metal ion binding"/>
    <property type="evidence" value="ECO:0007669"/>
    <property type="project" value="UniProtKB-KW"/>
</dbReference>
<evidence type="ECO:0000313" key="7">
    <source>
        <dbReference type="EMBL" id="ABK17273.1"/>
    </source>
</evidence>
<keyword evidence="8" id="KW-1185">Reference proteome</keyword>
<dbReference type="KEGG" id="sfu:Sfum_1586"/>
<dbReference type="SUPFAM" id="SSF48576">
    <property type="entry name" value="Terpenoid synthases"/>
    <property type="match status" value="1"/>
</dbReference>
<dbReference type="OrthoDB" id="9805316at2"/>
<keyword evidence="4" id="KW-0479">Metal-binding</keyword>
<dbReference type="PANTHER" id="PTHR12001:SF69">
    <property type="entry name" value="ALL TRANS-POLYPRENYL-DIPHOSPHATE SYNTHASE PDSS1"/>
    <property type="match status" value="1"/>
</dbReference>
<dbReference type="PANTHER" id="PTHR12001">
    <property type="entry name" value="GERANYLGERANYL PYROPHOSPHATE SYNTHASE"/>
    <property type="match status" value="1"/>
</dbReference>
<keyword evidence="3 6" id="KW-0808">Transferase</keyword>
<dbReference type="GO" id="GO:0000010">
    <property type="term" value="F:heptaprenyl diphosphate synthase activity"/>
    <property type="evidence" value="ECO:0007669"/>
    <property type="project" value="UniProtKB-EC"/>
</dbReference>
<dbReference type="RefSeq" id="WP_011698443.1">
    <property type="nucleotide sequence ID" value="NC_008554.1"/>
</dbReference>
<dbReference type="GO" id="GO:0008299">
    <property type="term" value="P:isoprenoid biosynthetic process"/>
    <property type="evidence" value="ECO:0007669"/>
    <property type="project" value="InterPro"/>
</dbReference>
<accession>A0LIM1</accession>
<proteinExistence type="inferred from homology"/>
<dbReference type="HOGENOM" id="CLU_014015_2_0_7"/>
<organism evidence="7 8">
    <name type="scientific">Syntrophobacter fumaroxidans (strain DSM 10017 / MPOB)</name>
    <dbReference type="NCBI Taxonomy" id="335543"/>
    <lineage>
        <taxon>Bacteria</taxon>
        <taxon>Pseudomonadati</taxon>
        <taxon>Thermodesulfobacteriota</taxon>
        <taxon>Syntrophobacteria</taxon>
        <taxon>Syntrophobacterales</taxon>
        <taxon>Syntrophobacteraceae</taxon>
        <taxon>Syntrophobacter</taxon>
    </lineage>
</organism>
<evidence type="ECO:0000256" key="5">
    <source>
        <dbReference type="ARBA" id="ARBA00022842"/>
    </source>
</evidence>
<dbReference type="EC" id="2.5.1.30" evidence="7"/>
<evidence type="ECO:0000256" key="4">
    <source>
        <dbReference type="ARBA" id="ARBA00022723"/>
    </source>
</evidence>
<dbReference type="SFLD" id="SFLDS00005">
    <property type="entry name" value="Isoprenoid_Synthase_Type_I"/>
    <property type="match status" value="1"/>
</dbReference>
<evidence type="ECO:0000313" key="8">
    <source>
        <dbReference type="Proteomes" id="UP000001784"/>
    </source>
</evidence>
<dbReference type="InParanoid" id="A0LIM1"/>
<evidence type="ECO:0000256" key="6">
    <source>
        <dbReference type="RuleBase" id="RU004466"/>
    </source>
</evidence>
<evidence type="ECO:0000256" key="1">
    <source>
        <dbReference type="ARBA" id="ARBA00001946"/>
    </source>
</evidence>
<dbReference type="InterPro" id="IPR000092">
    <property type="entry name" value="Polyprenyl_synt"/>
</dbReference>
<dbReference type="eggNOG" id="COG0142">
    <property type="taxonomic scope" value="Bacteria"/>
</dbReference>
<comment type="similarity">
    <text evidence="2 6">Belongs to the FPP/GGPP synthase family.</text>
</comment>
<gene>
    <name evidence="7" type="ordered locus">Sfum_1586</name>
</gene>
<comment type="cofactor">
    <cofactor evidence="1">
        <name>Mg(2+)</name>
        <dbReference type="ChEBI" id="CHEBI:18420"/>
    </cofactor>
</comment>